<comment type="caution">
    <text evidence="2">The sequence shown here is derived from an EMBL/GenBank/DDBJ whole genome shotgun (WGS) entry which is preliminary data.</text>
</comment>
<evidence type="ECO:0008006" key="4">
    <source>
        <dbReference type="Google" id="ProtNLM"/>
    </source>
</evidence>
<evidence type="ECO:0000313" key="3">
    <source>
        <dbReference type="Proteomes" id="UP000747399"/>
    </source>
</evidence>
<evidence type="ECO:0000313" key="2">
    <source>
        <dbReference type="EMBL" id="GIL67695.1"/>
    </source>
</evidence>
<organism evidence="2 3">
    <name type="scientific">Volvox africanus</name>
    <dbReference type="NCBI Taxonomy" id="51714"/>
    <lineage>
        <taxon>Eukaryota</taxon>
        <taxon>Viridiplantae</taxon>
        <taxon>Chlorophyta</taxon>
        <taxon>core chlorophytes</taxon>
        <taxon>Chlorophyceae</taxon>
        <taxon>CS clade</taxon>
        <taxon>Chlamydomonadales</taxon>
        <taxon>Volvocaceae</taxon>
        <taxon>Volvox</taxon>
    </lineage>
</organism>
<name>A0A8J4BTM6_9CHLO</name>
<evidence type="ECO:0000256" key="1">
    <source>
        <dbReference type="SAM" id="MobiDB-lite"/>
    </source>
</evidence>
<reference evidence="2" key="1">
    <citation type="journal article" date="2021" name="Proc. Natl. Acad. Sci. U.S.A.">
        <title>Three genomes in the algal genus Volvox reveal the fate of a haploid sex-determining region after a transition to homothallism.</title>
        <authorList>
            <person name="Yamamoto K."/>
            <person name="Hamaji T."/>
            <person name="Kawai-Toyooka H."/>
            <person name="Matsuzaki R."/>
            <person name="Takahashi F."/>
            <person name="Nishimura Y."/>
            <person name="Kawachi M."/>
            <person name="Noguchi H."/>
            <person name="Minakuchi Y."/>
            <person name="Umen J.G."/>
            <person name="Toyoda A."/>
            <person name="Nozaki H."/>
        </authorList>
    </citation>
    <scope>NUCLEOTIDE SEQUENCE</scope>
    <source>
        <strain evidence="2">NIES-3780</strain>
    </source>
</reference>
<dbReference type="AlphaFoldDB" id="A0A8J4BTM6"/>
<sequence length="208" mass="22725">MLLELDVPYEGKELAARLQRDYMILSNIPSMVTIFDMDGHVLHQNRSSVGYMGYLVGQGLSMRQQSHPRHQALSTDIPQGSGRKLKSPRRRGSRAPFSFLRPRSPAPSRKASTDSLKHADALQQSPVPLGSSTPPISVNLMQRVQSLLVRDMAAPTAPPGNWGPGPKATDLAAVPALQRLFLLDRDKLVDLMGALAEGKVRCRVAVNS</sequence>
<gene>
    <name evidence="2" type="ORF">Vafri_21022</name>
</gene>
<protein>
    <recommendedName>
        <fullName evidence="4">PAS domain-containing protein</fullName>
    </recommendedName>
</protein>
<feature type="compositionally biased region" description="Basic and acidic residues" evidence="1">
    <location>
        <begin position="111"/>
        <end position="120"/>
    </location>
</feature>
<accession>A0A8J4BTM6</accession>
<dbReference type="Proteomes" id="UP000747399">
    <property type="component" value="Unassembled WGS sequence"/>
</dbReference>
<feature type="compositionally biased region" description="Polar residues" evidence="1">
    <location>
        <begin position="122"/>
        <end position="134"/>
    </location>
</feature>
<keyword evidence="3" id="KW-1185">Reference proteome</keyword>
<dbReference type="EMBL" id="BNCO01000102">
    <property type="protein sequence ID" value="GIL67695.1"/>
    <property type="molecule type" value="Genomic_DNA"/>
</dbReference>
<feature type="compositionally biased region" description="Basic residues" evidence="1">
    <location>
        <begin position="83"/>
        <end position="93"/>
    </location>
</feature>
<feature type="region of interest" description="Disordered" evidence="1">
    <location>
        <begin position="62"/>
        <end position="134"/>
    </location>
</feature>
<proteinExistence type="predicted"/>